<evidence type="ECO:0000256" key="2">
    <source>
        <dbReference type="ARBA" id="ARBA00010838"/>
    </source>
</evidence>
<dbReference type="EC" id="3.2.1.21" evidence="3 11"/>
<keyword evidence="5" id="KW-0136">Cellulose degradation</keyword>
<protein>
    <recommendedName>
        <fullName evidence="3 11">Beta-glucosidase</fullName>
        <ecNumber evidence="3 11">3.2.1.21</ecNumber>
    </recommendedName>
</protein>
<dbReference type="EMBL" id="SFCC01000018">
    <property type="protein sequence ID" value="RZQ60196.1"/>
    <property type="molecule type" value="Genomic_DNA"/>
</dbReference>
<evidence type="ECO:0000313" key="12">
    <source>
        <dbReference type="EMBL" id="RZQ60196.1"/>
    </source>
</evidence>
<dbReference type="PRINTS" id="PR00131">
    <property type="entry name" value="GLHYDRLASE1"/>
</dbReference>
<keyword evidence="13" id="KW-1185">Reference proteome</keyword>
<dbReference type="PANTHER" id="PTHR10353:SF36">
    <property type="entry name" value="LP05116P"/>
    <property type="match status" value="1"/>
</dbReference>
<evidence type="ECO:0000256" key="10">
    <source>
        <dbReference type="PIRSR" id="PIRSR617736-2"/>
    </source>
</evidence>
<evidence type="ECO:0000256" key="11">
    <source>
        <dbReference type="RuleBase" id="RU361175"/>
    </source>
</evidence>
<sequence>MTRAMLQFPRDFLWGAATASYQVEGGATADGRGSSIWDAFTRVNGAIADGASGDVACDHFHRYAEDVALMAELGLPAYRFSIAWSRVMPDGATPSPRGLDFYHRLTDELLANGIEPVVTLYHWDLPQAVEDDGGWLDRDTAARFADYAAHVHSGLADRVDRWTTINEPFCAAFLGYGSGVHAPGRTDKAAALVAGHHLMLAHGRAMRALRSQARPGDSLSIALNFSPAIADGDTAAHREAARKFDGIHNRFFLDPLLGKGYPDDVLADVEHLPGLRDAIADGDLEVLAEPIDWLGVNYYAPTRVTPLDDPRAASNCPLPGLLGMDVLPPRGKLTSFGWEQAPDSFTDLLCWLDEYTGIPLVVAENGAAFTDTVSADGAVHDPERADYYTEHLRAVHRAVSRGADVRGYLAWSLLDNFEWAMGYTQRFGLVHVDFDTLRRTVKDSGRHFSRIIAANAVPAAST</sequence>
<dbReference type="OrthoDB" id="9765195at2"/>
<organism evidence="12 13">
    <name type="scientific">Amycolatopsis suaedae</name>
    <dbReference type="NCBI Taxonomy" id="2510978"/>
    <lineage>
        <taxon>Bacteria</taxon>
        <taxon>Bacillati</taxon>
        <taxon>Actinomycetota</taxon>
        <taxon>Actinomycetes</taxon>
        <taxon>Pseudonocardiales</taxon>
        <taxon>Pseudonocardiaceae</taxon>
        <taxon>Amycolatopsis</taxon>
    </lineage>
</organism>
<dbReference type="PANTHER" id="PTHR10353">
    <property type="entry name" value="GLYCOSYL HYDROLASE"/>
    <property type="match status" value="1"/>
</dbReference>
<feature type="binding site" evidence="10">
    <location>
        <position position="411"/>
    </location>
    <ligand>
        <name>substrate</name>
    </ligand>
</feature>
<dbReference type="InterPro" id="IPR001360">
    <property type="entry name" value="Glyco_hydro_1"/>
</dbReference>
<proteinExistence type="inferred from homology"/>
<dbReference type="FunFam" id="3.20.20.80:FF:000004">
    <property type="entry name" value="Beta-glucosidase 6-phospho-beta-glucosidase"/>
    <property type="match status" value="1"/>
</dbReference>
<feature type="binding site" evidence="10">
    <location>
        <position position="122"/>
    </location>
    <ligand>
        <name>substrate</name>
    </ligand>
</feature>
<evidence type="ECO:0000256" key="3">
    <source>
        <dbReference type="ARBA" id="ARBA00012744"/>
    </source>
</evidence>
<gene>
    <name evidence="12" type="ORF">EWH70_29860</name>
</gene>
<evidence type="ECO:0000256" key="5">
    <source>
        <dbReference type="ARBA" id="ARBA00023001"/>
    </source>
</evidence>
<reference evidence="12 13" key="1">
    <citation type="submission" date="2019-02" db="EMBL/GenBank/DDBJ databases">
        <title>Draft genome sequence of Amycolatopsis sp. 8-3EHSu isolated from roots of Suaeda maritima.</title>
        <authorList>
            <person name="Duangmal K."/>
            <person name="Chantavorakit T."/>
        </authorList>
    </citation>
    <scope>NUCLEOTIDE SEQUENCE [LARGE SCALE GENOMIC DNA]</scope>
    <source>
        <strain evidence="12 13">8-3EHSu</strain>
    </source>
</reference>
<keyword evidence="4 11" id="KW-0378">Hydrolase</keyword>
<dbReference type="InterPro" id="IPR033132">
    <property type="entry name" value="GH_1_N_CS"/>
</dbReference>
<dbReference type="PROSITE" id="PS00653">
    <property type="entry name" value="GLYCOSYL_HYDROL_F1_2"/>
    <property type="match status" value="1"/>
</dbReference>
<evidence type="ECO:0000256" key="6">
    <source>
        <dbReference type="ARBA" id="ARBA00023277"/>
    </source>
</evidence>
<dbReference type="GO" id="GO:0030245">
    <property type="term" value="P:cellulose catabolic process"/>
    <property type="evidence" value="ECO:0007669"/>
    <property type="project" value="UniProtKB-KW"/>
</dbReference>
<evidence type="ECO:0000256" key="9">
    <source>
        <dbReference type="PIRSR" id="PIRSR617736-1"/>
    </source>
</evidence>
<feature type="binding site" evidence="10">
    <location>
        <position position="166"/>
    </location>
    <ligand>
        <name>substrate</name>
    </ligand>
</feature>
<keyword evidence="7 11" id="KW-0326">Glycosidase</keyword>
<dbReference type="InterPro" id="IPR017853">
    <property type="entry name" value="GH"/>
</dbReference>
<comment type="similarity">
    <text evidence="2 11">Belongs to the glycosyl hydrolase 1 family.</text>
</comment>
<dbReference type="AlphaFoldDB" id="A0A4Q7J189"/>
<evidence type="ECO:0000256" key="1">
    <source>
        <dbReference type="ARBA" id="ARBA00000448"/>
    </source>
</evidence>
<evidence type="ECO:0000313" key="13">
    <source>
        <dbReference type="Proteomes" id="UP000292003"/>
    </source>
</evidence>
<feature type="active site" description="Proton donor" evidence="9">
    <location>
        <position position="167"/>
    </location>
</feature>
<evidence type="ECO:0000256" key="4">
    <source>
        <dbReference type="ARBA" id="ARBA00022801"/>
    </source>
</evidence>
<dbReference type="Proteomes" id="UP000292003">
    <property type="component" value="Unassembled WGS sequence"/>
</dbReference>
<comment type="catalytic activity">
    <reaction evidence="1 11">
        <text>Hydrolysis of terminal, non-reducing beta-D-glucosyl residues with release of beta-D-glucose.</text>
        <dbReference type="EC" id="3.2.1.21"/>
    </reaction>
</comment>
<keyword evidence="6" id="KW-0119">Carbohydrate metabolism</keyword>
<evidence type="ECO:0000256" key="7">
    <source>
        <dbReference type="ARBA" id="ARBA00023295"/>
    </source>
</evidence>
<dbReference type="GO" id="GO:0005829">
    <property type="term" value="C:cytosol"/>
    <property type="evidence" value="ECO:0007669"/>
    <property type="project" value="TreeGrafter"/>
</dbReference>
<dbReference type="InterPro" id="IPR017736">
    <property type="entry name" value="Glyco_hydro_1_beta-glucosidase"/>
</dbReference>
<dbReference type="Pfam" id="PF00232">
    <property type="entry name" value="Glyco_hydro_1"/>
    <property type="match status" value="1"/>
</dbReference>
<keyword evidence="8" id="KW-0624">Polysaccharide degradation</keyword>
<feature type="binding site" evidence="10">
    <location>
        <position position="22"/>
    </location>
    <ligand>
        <name>substrate</name>
    </ligand>
</feature>
<dbReference type="NCBIfam" id="TIGR03356">
    <property type="entry name" value="BGL"/>
    <property type="match status" value="1"/>
</dbReference>
<evidence type="ECO:0000256" key="8">
    <source>
        <dbReference type="ARBA" id="ARBA00023326"/>
    </source>
</evidence>
<feature type="active site" description="Nucleophile" evidence="9">
    <location>
        <position position="364"/>
    </location>
</feature>
<dbReference type="GO" id="GO:0008422">
    <property type="term" value="F:beta-glucosidase activity"/>
    <property type="evidence" value="ECO:0007669"/>
    <property type="project" value="UniProtKB-EC"/>
</dbReference>
<accession>A0A4Q7J189</accession>
<feature type="binding site" evidence="10">
    <location>
        <position position="299"/>
    </location>
    <ligand>
        <name>substrate</name>
    </ligand>
</feature>
<dbReference type="SUPFAM" id="SSF51445">
    <property type="entry name" value="(Trans)glycosidases"/>
    <property type="match status" value="1"/>
</dbReference>
<name>A0A4Q7J189_9PSEU</name>
<feature type="binding site" evidence="10">
    <location>
        <begin position="418"/>
        <end position="419"/>
    </location>
    <ligand>
        <name>substrate</name>
    </ligand>
</feature>
<dbReference type="RefSeq" id="WP_130478897.1">
    <property type="nucleotide sequence ID" value="NZ_SFCC01000018.1"/>
</dbReference>
<dbReference type="Gene3D" id="3.20.20.80">
    <property type="entry name" value="Glycosidases"/>
    <property type="match status" value="1"/>
</dbReference>
<comment type="caution">
    <text evidence="12">The sequence shown here is derived from an EMBL/GenBank/DDBJ whole genome shotgun (WGS) entry which is preliminary data.</text>
</comment>